<organism evidence="2 3">
    <name type="scientific">Puccinia sorghi</name>
    <dbReference type="NCBI Taxonomy" id="27349"/>
    <lineage>
        <taxon>Eukaryota</taxon>
        <taxon>Fungi</taxon>
        <taxon>Dikarya</taxon>
        <taxon>Basidiomycota</taxon>
        <taxon>Pucciniomycotina</taxon>
        <taxon>Pucciniomycetes</taxon>
        <taxon>Pucciniales</taxon>
        <taxon>Pucciniaceae</taxon>
        <taxon>Puccinia</taxon>
    </lineage>
</organism>
<proteinExistence type="predicted"/>
<name>A0A0L6VRL5_9BASI</name>
<evidence type="ECO:0000256" key="1">
    <source>
        <dbReference type="SAM" id="MobiDB-lite"/>
    </source>
</evidence>
<dbReference type="VEuPathDB" id="FungiDB:VP01_1158g1"/>
<evidence type="ECO:0000313" key="3">
    <source>
        <dbReference type="Proteomes" id="UP000037035"/>
    </source>
</evidence>
<evidence type="ECO:0000313" key="2">
    <source>
        <dbReference type="EMBL" id="KNZ63331.1"/>
    </source>
</evidence>
<feature type="compositionally biased region" description="Low complexity" evidence="1">
    <location>
        <begin position="525"/>
        <end position="539"/>
    </location>
</feature>
<feature type="region of interest" description="Disordered" evidence="1">
    <location>
        <begin position="503"/>
        <end position="563"/>
    </location>
</feature>
<gene>
    <name evidence="2" type="ORF">VP01_1158g1</name>
</gene>
<sequence length="563" mass="64527">MLLSFCLFPSSVYLLPPTSFYLCPSQPSSLHLSRSLFSFSFISSLLTRSNILCGCVFTCLYRNNKLLVSNLIIKYINLYLYACNILPFEYIHCLFPERLFLQQHTVLREWKDGQCMRKRTEKKEKGEENGNPMGNYIQICHRGQKKKAKLNSKCCGLFSHTLSFHMHIAYCFSIHCIKFLCLGAGINPSICDTTFGDISYIFYFNKECYDRRLIFLQSAQEELERVTQLDNKDRKPRWLPRYRLSVLVAMERNIRPLLVLYNEVVVNMGFGYCVRKTLRKRIEVSPESTYVLKYQNLFSSFGDEKGWGVFLLFLPLYNHPLSIIFSCYISSTYFSFILCCNYLTLRPSIFISSSHHPLLWALVNTHQAYSTMHLQKTVRVSTHACPDFDSRCPLIIPSVCYLKFDELFITLACPDPEDTFLCLLWPAQCSACTMPSAEAAAATRCHPFAYKIPTPILNPVPKCLHCLRLHQKSRPVRCSQAHPGATWTECSRTHCRCSFRPSGARPNPPCGSHPSNSSRRRLPGSELTPLLSATLTPSPSTLPPPRPHCNTRWTSLPQPTTQD</sequence>
<reference evidence="2 3" key="1">
    <citation type="submission" date="2015-08" db="EMBL/GenBank/DDBJ databases">
        <title>Next Generation Sequencing and Analysis of the Genome of Puccinia sorghi L Schw, the Causal Agent of Maize Common Rust.</title>
        <authorList>
            <person name="Rochi L."/>
            <person name="Burguener G."/>
            <person name="Darino M."/>
            <person name="Turjanski A."/>
            <person name="Kreff E."/>
            <person name="Dieguez M.J."/>
            <person name="Sacco F."/>
        </authorList>
    </citation>
    <scope>NUCLEOTIDE SEQUENCE [LARGE SCALE GENOMIC DNA]</scope>
    <source>
        <strain evidence="2 3">RO10H11247</strain>
    </source>
</reference>
<dbReference type="AlphaFoldDB" id="A0A0L6VRL5"/>
<protein>
    <submittedName>
        <fullName evidence="2">Putative signal peptide protein</fullName>
    </submittedName>
</protein>
<dbReference type="Proteomes" id="UP000037035">
    <property type="component" value="Unassembled WGS sequence"/>
</dbReference>
<feature type="compositionally biased region" description="Polar residues" evidence="1">
    <location>
        <begin position="551"/>
        <end position="563"/>
    </location>
</feature>
<dbReference type="EMBL" id="LAVV01001765">
    <property type="protein sequence ID" value="KNZ63331.1"/>
    <property type="molecule type" value="Genomic_DNA"/>
</dbReference>
<comment type="caution">
    <text evidence="2">The sequence shown here is derived from an EMBL/GenBank/DDBJ whole genome shotgun (WGS) entry which is preliminary data.</text>
</comment>
<accession>A0A0L6VRL5</accession>
<keyword evidence="3" id="KW-1185">Reference proteome</keyword>